<dbReference type="EMBL" id="CP001738">
    <property type="protein sequence ID" value="ACY96266.1"/>
    <property type="molecule type" value="Genomic_DNA"/>
</dbReference>
<reference evidence="1 2" key="1">
    <citation type="journal article" date="2011" name="Stand. Genomic Sci.">
        <title>Complete genome sequence of Thermomonospora curvata type strain (B9).</title>
        <authorList>
            <person name="Chertkov O."/>
            <person name="Sikorski J."/>
            <person name="Nolan M."/>
            <person name="Lapidus A."/>
            <person name="Lucas S."/>
            <person name="Del Rio T.G."/>
            <person name="Tice H."/>
            <person name="Cheng J.F."/>
            <person name="Goodwin L."/>
            <person name="Pitluck S."/>
            <person name="Liolios K."/>
            <person name="Ivanova N."/>
            <person name="Mavromatis K."/>
            <person name="Mikhailova N."/>
            <person name="Ovchinnikova G."/>
            <person name="Pati A."/>
            <person name="Chen A."/>
            <person name="Palaniappan K."/>
            <person name="Djao O.D."/>
            <person name="Land M."/>
            <person name="Hauser L."/>
            <person name="Chang Y.J."/>
            <person name="Jeffries C.D."/>
            <person name="Brettin T."/>
            <person name="Han C."/>
            <person name="Detter J.C."/>
            <person name="Rohde M."/>
            <person name="Goker M."/>
            <person name="Woyke T."/>
            <person name="Bristow J."/>
            <person name="Eisen J.A."/>
            <person name="Markowitz V."/>
            <person name="Hugenholtz P."/>
            <person name="Klenk H.P."/>
            <person name="Kyrpides N.C."/>
        </authorList>
    </citation>
    <scope>NUCLEOTIDE SEQUENCE [LARGE SCALE GENOMIC DNA]</scope>
    <source>
        <strain evidence="2">ATCC 19995 / DSM 43183 / JCM 3096 / KCTC 9072 / NBRC 15933 / NCIMB 10081 / Henssen B9</strain>
    </source>
</reference>
<dbReference type="KEGG" id="tcu:Tcur_0671"/>
<proteinExistence type="predicted"/>
<keyword evidence="2" id="KW-1185">Reference proteome</keyword>
<dbReference type="HOGENOM" id="CLU_2620883_0_0_11"/>
<protein>
    <submittedName>
        <fullName evidence="1">Uncharacterized protein</fullName>
    </submittedName>
</protein>
<organism evidence="1 2">
    <name type="scientific">Thermomonospora curvata (strain ATCC 19995 / DSM 43183 / JCM 3096 / KCTC 9072 / NBRC 15933 / NCIMB 10081 / Henssen B9)</name>
    <dbReference type="NCBI Taxonomy" id="471852"/>
    <lineage>
        <taxon>Bacteria</taxon>
        <taxon>Bacillati</taxon>
        <taxon>Actinomycetota</taxon>
        <taxon>Actinomycetes</taxon>
        <taxon>Streptosporangiales</taxon>
        <taxon>Thermomonosporaceae</taxon>
        <taxon>Thermomonospora</taxon>
    </lineage>
</organism>
<evidence type="ECO:0000313" key="1">
    <source>
        <dbReference type="EMBL" id="ACY96266.1"/>
    </source>
</evidence>
<dbReference type="AlphaFoldDB" id="D1A4N1"/>
<sequence length="78" mass="8730">MSARGFTTRVVQPVTGDPYVRVVNMDVGQLAEDVRVGYYNGELCYLYSWGQPIVPVRHLDSAAERLAYVLTPERAVGR</sequence>
<accession>D1A4N1</accession>
<dbReference type="STRING" id="471852.Tcur_0671"/>
<name>D1A4N1_THECD</name>
<dbReference type="Proteomes" id="UP000001918">
    <property type="component" value="Chromosome"/>
</dbReference>
<evidence type="ECO:0000313" key="2">
    <source>
        <dbReference type="Proteomes" id="UP000001918"/>
    </source>
</evidence>
<gene>
    <name evidence="1" type="ordered locus">Tcur_0671</name>
</gene>